<reference evidence="2 3" key="1">
    <citation type="submission" date="2020-07" db="EMBL/GenBank/DDBJ databases">
        <title>Sequencing the genomes of 1000 actinobacteria strains.</title>
        <authorList>
            <person name="Klenk H.-P."/>
        </authorList>
    </citation>
    <scope>NUCLEOTIDE SEQUENCE [LARGE SCALE GENOMIC DNA]</scope>
    <source>
        <strain evidence="2 3">DSM 42178</strain>
    </source>
</reference>
<protein>
    <recommendedName>
        <fullName evidence="4">Lipoprotein</fullName>
    </recommendedName>
</protein>
<proteinExistence type="predicted"/>
<name>A0A853A222_9ACTN</name>
<accession>A0A853A222</accession>
<gene>
    <name evidence="2" type="ORF">FHU37_005468</name>
</gene>
<comment type="caution">
    <text evidence="2">The sequence shown here is derived from an EMBL/GenBank/DDBJ whole genome shotgun (WGS) entry which is preliminary data.</text>
</comment>
<feature type="compositionally biased region" description="Low complexity" evidence="1">
    <location>
        <begin position="77"/>
        <end position="118"/>
    </location>
</feature>
<keyword evidence="3" id="KW-1185">Reference proteome</keyword>
<evidence type="ECO:0000256" key="1">
    <source>
        <dbReference type="SAM" id="MobiDB-lite"/>
    </source>
</evidence>
<evidence type="ECO:0000313" key="3">
    <source>
        <dbReference type="Proteomes" id="UP000567795"/>
    </source>
</evidence>
<dbReference type="EMBL" id="JACBZD010000002">
    <property type="protein sequence ID" value="NYI08439.1"/>
    <property type="molecule type" value="Genomic_DNA"/>
</dbReference>
<sequence length="172" mass="16753">MLAALGAVATGCTSSEDDGAPEPHPDELVLRRSAEATAALIAHRDATVAAHPELAASLRPLGDDLAAHLTAFGEGAGLPSAASPPAQPSTSTSATATATATAGGDTPGGAASPAAGPSVPDTPDEALRALADLCRRTADARMADLLAASALPSRLIASVAACETGHAHLLTP</sequence>
<feature type="region of interest" description="Disordered" evidence="1">
    <location>
        <begin position="1"/>
        <end position="26"/>
    </location>
</feature>
<dbReference type="RefSeq" id="WP_179817252.1">
    <property type="nucleotide sequence ID" value="NZ_JACBZD010000002.1"/>
</dbReference>
<feature type="region of interest" description="Disordered" evidence="1">
    <location>
        <begin position="75"/>
        <end position="124"/>
    </location>
</feature>
<evidence type="ECO:0008006" key="4">
    <source>
        <dbReference type="Google" id="ProtNLM"/>
    </source>
</evidence>
<dbReference type="Proteomes" id="UP000567795">
    <property type="component" value="Unassembled WGS sequence"/>
</dbReference>
<evidence type="ECO:0000313" key="2">
    <source>
        <dbReference type="EMBL" id="NYI08439.1"/>
    </source>
</evidence>
<organism evidence="2 3">
    <name type="scientific">Allostreptomyces psammosilenae</name>
    <dbReference type="NCBI Taxonomy" id="1892865"/>
    <lineage>
        <taxon>Bacteria</taxon>
        <taxon>Bacillati</taxon>
        <taxon>Actinomycetota</taxon>
        <taxon>Actinomycetes</taxon>
        <taxon>Kitasatosporales</taxon>
        <taxon>Streptomycetaceae</taxon>
        <taxon>Allostreptomyces</taxon>
    </lineage>
</organism>
<dbReference type="AlphaFoldDB" id="A0A853A222"/>